<dbReference type="Pfam" id="PF01051">
    <property type="entry name" value="Rep3_N"/>
    <property type="match status" value="1"/>
</dbReference>
<name>A0ABS8AL70_9BACT</name>
<dbReference type="RefSeq" id="WP_226190318.1">
    <property type="nucleotide sequence ID" value="NZ_JAJADQ010000017.1"/>
</dbReference>
<comment type="caution">
    <text evidence="3">The sequence shown here is derived from an EMBL/GenBank/DDBJ whole genome shotgun (WGS) entry which is preliminary data.</text>
</comment>
<dbReference type="SUPFAM" id="SSF46785">
    <property type="entry name" value="Winged helix' DNA-binding domain"/>
    <property type="match status" value="2"/>
</dbReference>
<feature type="domain" description="Initiator Rep protein WH1" evidence="2">
    <location>
        <begin position="17"/>
        <end position="164"/>
    </location>
</feature>
<comment type="similarity">
    <text evidence="1">Belongs to the initiator RepB protein family.</text>
</comment>
<evidence type="ECO:0000256" key="1">
    <source>
        <dbReference type="ARBA" id="ARBA00038283"/>
    </source>
</evidence>
<dbReference type="InterPro" id="IPR036388">
    <property type="entry name" value="WH-like_DNA-bd_sf"/>
</dbReference>
<dbReference type="Pfam" id="PF21205">
    <property type="entry name" value="Rep3_C"/>
    <property type="match status" value="1"/>
</dbReference>
<dbReference type="EMBL" id="JAJADQ010000017">
    <property type="protein sequence ID" value="MCB2380412.1"/>
    <property type="molecule type" value="Genomic_DNA"/>
</dbReference>
<organism evidence="3 4">
    <name type="scientific">Hymenobacter nitidus</name>
    <dbReference type="NCBI Taxonomy" id="2880929"/>
    <lineage>
        <taxon>Bacteria</taxon>
        <taxon>Pseudomonadati</taxon>
        <taxon>Bacteroidota</taxon>
        <taxon>Cytophagia</taxon>
        <taxon>Cytophagales</taxon>
        <taxon>Hymenobacteraceae</taxon>
        <taxon>Hymenobacter</taxon>
    </lineage>
</organism>
<keyword evidence="4" id="KW-1185">Reference proteome</keyword>
<proteinExistence type="inferred from homology"/>
<dbReference type="Gene3D" id="1.10.10.10">
    <property type="entry name" value="Winged helix-like DNA-binding domain superfamily/Winged helix DNA-binding domain"/>
    <property type="match status" value="2"/>
</dbReference>
<sequence length="395" mass="45160">MKHDALVKGDNLVHPLVVQHNALINARFELNTTESRLFLALLSRIGRDDTQFQVCQIPVRELMGHSSSNSTYDLVRKTLKHFASRTLLIEKLDTSARRSSKPDFSILPLLAFAEYKHRDGIVEARFNDLLMPYLLQLRENFTKAQLTELLKLKSSNAYRIYLLLREYAAFGKRVMAVADLKAILGVEEEYDRFTNFKARILDRAKAELAQTDMAFTYELEKQGRTITHICFLFKPTGSALPTHPVPESDWEATLLEVGIAAKSIVGIKSQLESGYYDEGYVYFVVAYVRRQAAAGKVKKVGGAIYKSLVEGYLLEDYRRQVRKGEAKESKRVPATPVLSLQERHTLDDVRAMYETMRQRQLISDETFEENLARVWLSAGFRQEIDSQGGQWLIKP</sequence>
<evidence type="ECO:0000313" key="3">
    <source>
        <dbReference type="EMBL" id="MCB2380412.1"/>
    </source>
</evidence>
<protein>
    <submittedName>
        <fullName evidence="3">Replication initiation protein</fullName>
    </submittedName>
</protein>
<dbReference type="InterPro" id="IPR036390">
    <property type="entry name" value="WH_DNA-bd_sf"/>
</dbReference>
<reference evidence="3" key="1">
    <citation type="submission" date="2021-10" db="EMBL/GenBank/DDBJ databases">
        <authorList>
            <person name="Dean J.D."/>
            <person name="Kim M.K."/>
            <person name="Newey C.N."/>
            <person name="Stoker T.S."/>
            <person name="Thompson D.W."/>
            <person name="Grose J.H."/>
        </authorList>
    </citation>
    <scope>NUCLEOTIDE SEQUENCE</scope>
    <source>
        <strain evidence="3">BT635</strain>
    </source>
</reference>
<gene>
    <name evidence="3" type="ORF">LGH70_22660</name>
</gene>
<dbReference type="InterPro" id="IPR000525">
    <property type="entry name" value="Initiator_Rep_WH1"/>
</dbReference>
<evidence type="ECO:0000313" key="4">
    <source>
        <dbReference type="Proteomes" id="UP001165297"/>
    </source>
</evidence>
<accession>A0ABS8AL70</accession>
<evidence type="ECO:0000259" key="2">
    <source>
        <dbReference type="Pfam" id="PF01051"/>
    </source>
</evidence>
<dbReference type="Proteomes" id="UP001165297">
    <property type="component" value="Unassembled WGS sequence"/>
</dbReference>